<dbReference type="Pfam" id="PF00512">
    <property type="entry name" value="HisKA"/>
    <property type="match status" value="1"/>
</dbReference>
<dbReference type="Proteomes" id="UP000008467">
    <property type="component" value="Chromosome"/>
</dbReference>
<dbReference type="CDD" id="cd00075">
    <property type="entry name" value="HATPase"/>
    <property type="match status" value="1"/>
</dbReference>
<evidence type="ECO:0000256" key="4">
    <source>
        <dbReference type="ARBA" id="ARBA00022553"/>
    </source>
</evidence>
<dbReference type="PANTHER" id="PTHR45453">
    <property type="entry name" value="PHOSPHATE REGULON SENSOR PROTEIN PHOR"/>
    <property type="match status" value="1"/>
</dbReference>
<feature type="transmembrane region" description="Helical" evidence="8">
    <location>
        <begin position="7"/>
        <end position="28"/>
    </location>
</feature>
<evidence type="ECO:0000256" key="8">
    <source>
        <dbReference type="SAM" id="Phobius"/>
    </source>
</evidence>
<dbReference type="InterPro" id="IPR036097">
    <property type="entry name" value="HisK_dim/P_sf"/>
</dbReference>
<keyword evidence="8" id="KW-1133">Transmembrane helix</keyword>
<evidence type="ECO:0000256" key="2">
    <source>
        <dbReference type="ARBA" id="ARBA00004370"/>
    </source>
</evidence>
<protein>
    <recommendedName>
        <fullName evidence="3">histidine kinase</fullName>
        <ecNumber evidence="3">2.7.13.3</ecNumber>
    </recommendedName>
</protein>
<dbReference type="InterPro" id="IPR036890">
    <property type="entry name" value="HATPase_C_sf"/>
</dbReference>
<keyword evidence="11" id="KW-1185">Reference proteome</keyword>
<dbReference type="EMBL" id="CP002582">
    <property type="protein sequence ID" value="ADZ85721.1"/>
    <property type="molecule type" value="Genomic_DNA"/>
</dbReference>
<evidence type="ECO:0000256" key="5">
    <source>
        <dbReference type="ARBA" id="ARBA00022679"/>
    </source>
</evidence>
<evidence type="ECO:0000256" key="1">
    <source>
        <dbReference type="ARBA" id="ARBA00000085"/>
    </source>
</evidence>
<dbReference type="SUPFAM" id="SSF47384">
    <property type="entry name" value="Homodimeric domain of signal transducing histidine kinase"/>
    <property type="match status" value="1"/>
</dbReference>
<name>F2JL76_CELLD</name>
<dbReference type="GO" id="GO:0000155">
    <property type="term" value="F:phosphorelay sensor kinase activity"/>
    <property type="evidence" value="ECO:0007669"/>
    <property type="project" value="InterPro"/>
</dbReference>
<reference evidence="10 11" key="1">
    <citation type="journal article" date="2011" name="J. Bacteriol.">
        <title>Complete genome sequence of the cellulose-degrading bacterium Cellulosilyticum lentocellum.</title>
        <authorList>
            <consortium name="US DOE Joint Genome Institute"/>
            <person name="Miller D.A."/>
            <person name="Suen G."/>
            <person name="Bruce D."/>
            <person name="Copeland A."/>
            <person name="Cheng J.F."/>
            <person name="Detter C."/>
            <person name="Goodwin L.A."/>
            <person name="Han C.S."/>
            <person name="Hauser L.J."/>
            <person name="Land M.L."/>
            <person name="Lapidus A."/>
            <person name="Lucas S."/>
            <person name="Meincke L."/>
            <person name="Pitluck S."/>
            <person name="Tapia R."/>
            <person name="Teshima H."/>
            <person name="Woyke T."/>
            <person name="Fox B.G."/>
            <person name="Angert E.R."/>
            <person name="Currie C.R."/>
        </authorList>
    </citation>
    <scope>NUCLEOTIDE SEQUENCE [LARGE SCALE GENOMIC DNA]</scope>
    <source>
        <strain evidence="11">ATCC 49066 / DSM 5427 / NCIMB 11756 / RHM5</strain>
    </source>
</reference>
<dbReference type="InterPro" id="IPR003661">
    <property type="entry name" value="HisK_dim/P_dom"/>
</dbReference>
<dbReference type="Pfam" id="PF02518">
    <property type="entry name" value="HATPase_c"/>
    <property type="match status" value="1"/>
</dbReference>
<dbReference type="AlphaFoldDB" id="F2JL76"/>
<dbReference type="GO" id="GO:0016036">
    <property type="term" value="P:cellular response to phosphate starvation"/>
    <property type="evidence" value="ECO:0007669"/>
    <property type="project" value="TreeGrafter"/>
</dbReference>
<dbReference type="STRING" id="642492.Clole_4043"/>
<evidence type="ECO:0000313" key="10">
    <source>
        <dbReference type="EMBL" id="ADZ85721.1"/>
    </source>
</evidence>
<dbReference type="SMART" id="SM00388">
    <property type="entry name" value="HisKA"/>
    <property type="match status" value="1"/>
</dbReference>
<evidence type="ECO:0000256" key="6">
    <source>
        <dbReference type="ARBA" id="ARBA00022777"/>
    </source>
</evidence>
<dbReference type="InterPro" id="IPR050351">
    <property type="entry name" value="BphY/WalK/GraS-like"/>
</dbReference>
<keyword evidence="5" id="KW-0808">Transferase</keyword>
<keyword evidence="4" id="KW-0597">Phosphoprotein</keyword>
<dbReference type="PRINTS" id="PR00344">
    <property type="entry name" value="BCTRLSENSOR"/>
</dbReference>
<comment type="catalytic activity">
    <reaction evidence="1">
        <text>ATP + protein L-histidine = ADP + protein N-phospho-L-histidine.</text>
        <dbReference type="EC" id="2.7.13.3"/>
    </reaction>
</comment>
<dbReference type="GO" id="GO:0005886">
    <property type="term" value="C:plasma membrane"/>
    <property type="evidence" value="ECO:0007669"/>
    <property type="project" value="TreeGrafter"/>
</dbReference>
<dbReference type="InterPro" id="IPR004358">
    <property type="entry name" value="Sig_transdc_His_kin-like_C"/>
</dbReference>
<keyword evidence="7" id="KW-0902">Two-component regulatory system</keyword>
<evidence type="ECO:0000259" key="9">
    <source>
        <dbReference type="PROSITE" id="PS50109"/>
    </source>
</evidence>
<dbReference type="eggNOG" id="COG2205">
    <property type="taxonomic scope" value="Bacteria"/>
</dbReference>
<dbReference type="RefSeq" id="WP_013658993.1">
    <property type="nucleotide sequence ID" value="NC_015275.1"/>
</dbReference>
<gene>
    <name evidence="10" type="ordered locus">Clole_4043</name>
</gene>
<dbReference type="HOGENOM" id="CLU_000445_89_3_9"/>
<feature type="transmembrane region" description="Helical" evidence="8">
    <location>
        <begin position="34"/>
        <end position="51"/>
    </location>
</feature>
<evidence type="ECO:0000313" key="11">
    <source>
        <dbReference type="Proteomes" id="UP000008467"/>
    </source>
</evidence>
<dbReference type="InterPro" id="IPR005467">
    <property type="entry name" value="His_kinase_dom"/>
</dbReference>
<dbReference type="Gene3D" id="1.10.287.130">
    <property type="match status" value="1"/>
</dbReference>
<dbReference type="KEGG" id="cle:Clole_4043"/>
<dbReference type="SMART" id="SM00387">
    <property type="entry name" value="HATPase_c"/>
    <property type="match status" value="1"/>
</dbReference>
<sequence>MIRNKEYRVLLVGMLIVALINIIGAFILNTSAGFLALGTSILLLILIWFFNRRRYKKLDELSSYLHRICSGEYSLDIRDNQEGELSILKNEIYKVTLRLSEQSELLKKDKVYLADAISDISHQLKTPLTSMIMMTELLASPDLADDKRLEFTRRIRLQLERIEWLVSSLLKLSKIDAGTIKFKKEPVEVKALINKAVQPLLIPMELKEQSLVVEGDEVHFVGDFNWSAEAVVNIIKNCMEHTPVGGEIHVHTVENPLYTEVVIVDNGEGIDSEDIPNIFKRFYRGKNASSESVGIGLAMARSIVLGQNGDITVKSEKGKGTSFRIRFYKKVI</sequence>
<proteinExistence type="predicted"/>
<dbReference type="GO" id="GO:0004721">
    <property type="term" value="F:phosphoprotein phosphatase activity"/>
    <property type="evidence" value="ECO:0007669"/>
    <property type="project" value="TreeGrafter"/>
</dbReference>
<dbReference type="PANTHER" id="PTHR45453:SF1">
    <property type="entry name" value="PHOSPHATE REGULON SENSOR PROTEIN PHOR"/>
    <property type="match status" value="1"/>
</dbReference>
<keyword evidence="8" id="KW-0472">Membrane</keyword>
<evidence type="ECO:0000256" key="7">
    <source>
        <dbReference type="ARBA" id="ARBA00023012"/>
    </source>
</evidence>
<keyword evidence="8" id="KW-0812">Transmembrane</keyword>
<dbReference type="Gene3D" id="3.30.565.10">
    <property type="entry name" value="Histidine kinase-like ATPase, C-terminal domain"/>
    <property type="match status" value="1"/>
</dbReference>
<keyword evidence="6 10" id="KW-0418">Kinase</keyword>
<evidence type="ECO:0000256" key="3">
    <source>
        <dbReference type="ARBA" id="ARBA00012438"/>
    </source>
</evidence>
<organism evidence="10 11">
    <name type="scientific">Cellulosilyticum lentocellum (strain ATCC 49066 / DSM 5427 / NCIMB 11756 / RHM5)</name>
    <name type="common">Clostridium lentocellum</name>
    <dbReference type="NCBI Taxonomy" id="642492"/>
    <lineage>
        <taxon>Bacteria</taxon>
        <taxon>Bacillati</taxon>
        <taxon>Bacillota</taxon>
        <taxon>Clostridia</taxon>
        <taxon>Lachnospirales</taxon>
        <taxon>Cellulosilyticaceae</taxon>
        <taxon>Cellulosilyticum</taxon>
    </lineage>
</organism>
<dbReference type="InterPro" id="IPR003594">
    <property type="entry name" value="HATPase_dom"/>
</dbReference>
<dbReference type="PROSITE" id="PS50109">
    <property type="entry name" value="HIS_KIN"/>
    <property type="match status" value="1"/>
</dbReference>
<accession>F2JL76</accession>
<dbReference type="SUPFAM" id="SSF55874">
    <property type="entry name" value="ATPase domain of HSP90 chaperone/DNA topoisomerase II/histidine kinase"/>
    <property type="match status" value="1"/>
</dbReference>
<dbReference type="EC" id="2.7.13.3" evidence="3"/>
<dbReference type="CDD" id="cd00082">
    <property type="entry name" value="HisKA"/>
    <property type="match status" value="1"/>
</dbReference>
<comment type="subcellular location">
    <subcellularLocation>
        <location evidence="2">Membrane</location>
    </subcellularLocation>
</comment>
<feature type="domain" description="Histidine kinase" evidence="9">
    <location>
        <begin position="119"/>
        <end position="331"/>
    </location>
</feature>